<sequence>MEKIWQHTFYNDLRIAPEEHSVFLTKAPTYPELTNKRRHNLYCPYISFKLSNGQVITIGNKRFRYPKALFQSSFLGMEASGIHETTHNLIMKCDVDTRNKLYENIVFSNGTSMYSVINNRLEKEMVALHH</sequence>
<dbReference type="PANTHER" id="PTHR11937">
    <property type="entry name" value="ACTIN"/>
    <property type="match status" value="1"/>
</dbReference>
<dbReference type="InterPro" id="IPR004000">
    <property type="entry name" value="Actin"/>
</dbReference>
<dbReference type="GeneID" id="14887775"/>
<dbReference type="Gene3D" id="3.90.640.10">
    <property type="entry name" value="Actin, Chain A, domain 4"/>
    <property type="match status" value="1"/>
</dbReference>
<name>A0A0A1U3M0_ENTIV</name>
<dbReference type="InterPro" id="IPR043129">
    <property type="entry name" value="ATPase_NBD"/>
</dbReference>
<accession>A0A0A1U3M0</accession>
<gene>
    <name evidence="1" type="ORF">EIN_438620</name>
</gene>
<protein>
    <submittedName>
        <fullName evidence="1">Actin, putative</fullName>
    </submittedName>
</protein>
<dbReference type="RefSeq" id="XP_004255573.1">
    <property type="nucleotide sequence ID" value="XM_004255525.1"/>
</dbReference>
<evidence type="ECO:0000313" key="2">
    <source>
        <dbReference type="Proteomes" id="UP000014680"/>
    </source>
</evidence>
<keyword evidence="2" id="KW-1185">Reference proteome</keyword>
<dbReference type="EMBL" id="KB206697">
    <property type="protein sequence ID" value="ELP88802.1"/>
    <property type="molecule type" value="Genomic_DNA"/>
</dbReference>
<dbReference type="Gene3D" id="3.30.420.40">
    <property type="match status" value="2"/>
</dbReference>
<evidence type="ECO:0000313" key="1">
    <source>
        <dbReference type="EMBL" id="ELP88802.1"/>
    </source>
</evidence>
<dbReference type="VEuPathDB" id="AmoebaDB:EIN_438620"/>
<dbReference type="KEGG" id="eiv:EIN_438620"/>
<dbReference type="AlphaFoldDB" id="A0A0A1U3M0"/>
<dbReference type="Proteomes" id="UP000014680">
    <property type="component" value="Unassembled WGS sequence"/>
</dbReference>
<dbReference type="SUPFAM" id="SSF53067">
    <property type="entry name" value="Actin-like ATPase domain"/>
    <property type="match status" value="2"/>
</dbReference>
<proteinExistence type="predicted"/>
<reference evidence="1 2" key="1">
    <citation type="submission" date="2012-10" db="EMBL/GenBank/DDBJ databases">
        <authorList>
            <person name="Zafar N."/>
            <person name="Inman J."/>
            <person name="Hall N."/>
            <person name="Lorenzi H."/>
            <person name="Caler E."/>
        </authorList>
    </citation>
    <scope>NUCLEOTIDE SEQUENCE [LARGE SCALE GENOMIC DNA]</scope>
    <source>
        <strain evidence="1 2">IP1</strain>
    </source>
</reference>
<organism evidence="1 2">
    <name type="scientific">Entamoeba invadens IP1</name>
    <dbReference type="NCBI Taxonomy" id="370355"/>
    <lineage>
        <taxon>Eukaryota</taxon>
        <taxon>Amoebozoa</taxon>
        <taxon>Evosea</taxon>
        <taxon>Archamoebae</taxon>
        <taxon>Mastigamoebida</taxon>
        <taxon>Entamoebidae</taxon>
        <taxon>Entamoeba</taxon>
    </lineage>
</organism>
<dbReference type="Pfam" id="PF00022">
    <property type="entry name" value="Actin"/>
    <property type="match status" value="1"/>
</dbReference>